<comment type="caution">
    <text evidence="2">The sequence shown here is derived from an EMBL/GenBank/DDBJ whole genome shotgun (WGS) entry which is preliminary data.</text>
</comment>
<feature type="transmembrane region" description="Helical" evidence="1">
    <location>
        <begin position="59"/>
        <end position="77"/>
    </location>
</feature>
<accession>A0A133UN79</accession>
<dbReference type="EMBL" id="LHXO01000010">
    <property type="protein sequence ID" value="KXA95649.1"/>
    <property type="molecule type" value="Genomic_DNA"/>
</dbReference>
<evidence type="ECO:0000313" key="2">
    <source>
        <dbReference type="EMBL" id="KXA95649.1"/>
    </source>
</evidence>
<feature type="transmembrane region" description="Helical" evidence="1">
    <location>
        <begin position="83"/>
        <end position="102"/>
    </location>
</feature>
<keyword evidence="1" id="KW-0472">Membrane</keyword>
<organism evidence="2 3">
    <name type="scientific">candidate division MSBL1 archaeon SCGC-AAA259E19</name>
    <dbReference type="NCBI Taxonomy" id="1698264"/>
    <lineage>
        <taxon>Archaea</taxon>
        <taxon>Methanobacteriati</taxon>
        <taxon>Methanobacteriota</taxon>
        <taxon>candidate division MSBL1</taxon>
    </lineage>
</organism>
<sequence length="125" mass="14358">MVSKRLDETAKLWLKKGLKERKSRKKMSGGLSDEKAEKVTEEILEANRRANRETWKEKNIGILLIATGVTVIVDQLVMGFLPLYWAIPFLASGIPIAVYAFLENTRKFREYAEEDVEEVRRNEGS</sequence>
<evidence type="ECO:0000313" key="3">
    <source>
        <dbReference type="Proteomes" id="UP000070284"/>
    </source>
</evidence>
<gene>
    <name evidence="2" type="ORF">AKJ65_01290</name>
</gene>
<keyword evidence="1" id="KW-0812">Transmembrane</keyword>
<keyword evidence="1" id="KW-1133">Transmembrane helix</keyword>
<dbReference type="Proteomes" id="UP000070284">
    <property type="component" value="Unassembled WGS sequence"/>
</dbReference>
<protein>
    <submittedName>
        <fullName evidence="2">Uncharacterized protein</fullName>
    </submittedName>
</protein>
<name>A0A133UN79_9EURY</name>
<evidence type="ECO:0000256" key="1">
    <source>
        <dbReference type="SAM" id="Phobius"/>
    </source>
</evidence>
<dbReference type="AlphaFoldDB" id="A0A133UN79"/>
<reference evidence="2 3" key="1">
    <citation type="journal article" date="2016" name="Sci. Rep.">
        <title>Metabolic traits of an uncultured archaeal lineage -MSBL1- from brine pools of the Red Sea.</title>
        <authorList>
            <person name="Mwirichia R."/>
            <person name="Alam I."/>
            <person name="Rashid M."/>
            <person name="Vinu M."/>
            <person name="Ba-Alawi W."/>
            <person name="Anthony Kamau A."/>
            <person name="Kamanda Ngugi D."/>
            <person name="Goker M."/>
            <person name="Klenk H.P."/>
            <person name="Bajic V."/>
            <person name="Stingl U."/>
        </authorList>
    </citation>
    <scope>NUCLEOTIDE SEQUENCE [LARGE SCALE GENOMIC DNA]</scope>
    <source>
        <strain evidence="2">SCGC-AAA259E19</strain>
    </source>
</reference>
<proteinExistence type="predicted"/>
<keyword evidence="3" id="KW-1185">Reference proteome</keyword>